<keyword evidence="5 11" id="KW-0812">Transmembrane</keyword>
<sequence>MEHVVLLLVLVAPVVYCYSSGLVMDSCKDMRPHHSGVSPQTDPAPFNVTTDNNKYTLGEVVTVTLQATASIPFIGFLLQAREVGGWSPVGSFILTDESTQQLTCNQKLNYRTFWVDVKSPALTFRKDSTGGSTTFVFLQKNISSKDCGVTKVCFSQPSNCDPTVTADCYFMSARALSPSDVAVHYEITGPSDGYIAIGFSDDRMMGNDDIYICVIGSNGLVQLQHAFSTGRKAPQIVPLGNVSDVSASVQGRVISCSFTSMNILSTLRTTGSNKTYHILFAHGPSNNVSKFSSLMLIAWMTMGSVGMMVARYRHGYAKGKKLWGKDIWFVVHVAVMSLTVATTVIAFILPFSFIKAWSGGAHPVLGCLVMILSFVQITLALLRCGPGHPKRFLFNWTHALNGLGIRALSVAGVFTGLKLIDSSLDQWLMKVMGGFVGWEVLFFILLFVNFKWKVPRKGKFTFCIFIIKKIK</sequence>
<dbReference type="CDD" id="cd08544">
    <property type="entry name" value="Reeler"/>
    <property type="match status" value="1"/>
</dbReference>
<dbReference type="InterPro" id="IPR002861">
    <property type="entry name" value="Reeler_dom"/>
</dbReference>
<keyword evidence="8" id="KW-0408">Iron</keyword>
<feature type="signal peptide" evidence="12">
    <location>
        <begin position="1"/>
        <end position="17"/>
    </location>
</feature>
<feature type="chain" id="PRO_5018544091" evidence="12">
    <location>
        <begin position="18"/>
        <end position="471"/>
    </location>
</feature>
<feature type="transmembrane region" description="Helical" evidence="11">
    <location>
        <begin position="432"/>
        <end position="450"/>
    </location>
</feature>
<evidence type="ECO:0000256" key="1">
    <source>
        <dbReference type="ARBA" id="ARBA00001970"/>
    </source>
</evidence>
<dbReference type="Pfam" id="PF02014">
    <property type="entry name" value="Reeler"/>
    <property type="match status" value="1"/>
</dbReference>
<keyword evidence="7 11" id="KW-1133">Transmembrane helix</keyword>
<evidence type="ECO:0000313" key="16">
    <source>
        <dbReference type="Proteomes" id="UP000261660"/>
    </source>
</evidence>
<evidence type="ECO:0000256" key="10">
    <source>
        <dbReference type="ARBA" id="ARBA00023180"/>
    </source>
</evidence>
<evidence type="ECO:0000256" key="12">
    <source>
        <dbReference type="SAM" id="SignalP"/>
    </source>
</evidence>
<dbReference type="PROSITE" id="PS50836">
    <property type="entry name" value="DOMON"/>
    <property type="match status" value="1"/>
</dbReference>
<evidence type="ECO:0000256" key="6">
    <source>
        <dbReference type="ARBA" id="ARBA00022982"/>
    </source>
</evidence>
<dbReference type="InterPro" id="IPR051237">
    <property type="entry name" value="Ferric-chelate_Red/DefProt"/>
</dbReference>
<evidence type="ECO:0000256" key="7">
    <source>
        <dbReference type="ARBA" id="ARBA00022989"/>
    </source>
</evidence>
<dbReference type="InParanoid" id="A0A3Q3GPR4"/>
<protein>
    <submittedName>
        <fullName evidence="15">Putative ferric-chelate reductase 1</fullName>
    </submittedName>
</protein>
<evidence type="ECO:0000256" key="3">
    <source>
        <dbReference type="ARBA" id="ARBA00009195"/>
    </source>
</evidence>
<dbReference type="InterPro" id="IPR042307">
    <property type="entry name" value="Reeler_sf"/>
</dbReference>
<dbReference type="Gene3D" id="2.60.40.4060">
    <property type="entry name" value="Reeler domain"/>
    <property type="match status" value="1"/>
</dbReference>
<dbReference type="Pfam" id="PF03351">
    <property type="entry name" value="DOMON"/>
    <property type="match status" value="1"/>
</dbReference>
<dbReference type="STRING" id="56723.ENSLBEP00000036097"/>
<evidence type="ECO:0000256" key="8">
    <source>
        <dbReference type="ARBA" id="ARBA00023004"/>
    </source>
</evidence>
<dbReference type="Gene3D" id="1.20.120.1770">
    <property type="match status" value="1"/>
</dbReference>
<dbReference type="PROSITE" id="PS50939">
    <property type="entry name" value="CYTOCHROME_B561"/>
    <property type="match status" value="1"/>
</dbReference>
<keyword evidence="9 11" id="KW-0472">Membrane</keyword>
<accession>A0A3Q3GPR4</accession>
<proteinExistence type="inferred from homology"/>
<dbReference type="SMART" id="SM00665">
    <property type="entry name" value="B561"/>
    <property type="match status" value="1"/>
</dbReference>
<dbReference type="PANTHER" id="PTHR45828:SF44">
    <property type="entry name" value="FERRIC-CHELATE REDUCTASE 1-RELATED"/>
    <property type="match status" value="1"/>
</dbReference>
<keyword evidence="16" id="KW-1185">Reference proteome</keyword>
<evidence type="ECO:0000313" key="15">
    <source>
        <dbReference type="Ensembl" id="ENSLBEP00000036097.1"/>
    </source>
</evidence>
<dbReference type="GeneTree" id="ENSGT00940000164178"/>
<evidence type="ECO:0000259" key="13">
    <source>
        <dbReference type="PROSITE" id="PS50836"/>
    </source>
</evidence>
<dbReference type="CDD" id="cd08760">
    <property type="entry name" value="Cyt_b561_FRRS1_like"/>
    <property type="match status" value="1"/>
</dbReference>
<keyword evidence="12" id="KW-0732">Signal</keyword>
<dbReference type="InterPro" id="IPR006593">
    <property type="entry name" value="Cyt_b561/ferric_Rdtase_TM"/>
</dbReference>
<evidence type="ECO:0000256" key="5">
    <source>
        <dbReference type="ARBA" id="ARBA00022692"/>
    </source>
</evidence>
<comment type="cofactor">
    <cofactor evidence="1">
        <name>heme b</name>
        <dbReference type="ChEBI" id="CHEBI:60344"/>
    </cofactor>
</comment>
<dbReference type="Proteomes" id="UP000261660">
    <property type="component" value="Unplaced"/>
</dbReference>
<comment type="subcellular location">
    <subcellularLocation>
        <location evidence="2">Membrane</location>
        <topology evidence="2">Multi-pass membrane protein</topology>
    </subcellularLocation>
</comment>
<dbReference type="Ensembl" id="ENSLBET00000037615.1">
    <property type="protein sequence ID" value="ENSLBEP00000036097.1"/>
    <property type="gene ID" value="ENSLBEG00000027042.1"/>
</dbReference>
<name>A0A3Q3GPR4_9LABR</name>
<dbReference type="SMART" id="SM00664">
    <property type="entry name" value="DoH"/>
    <property type="match status" value="1"/>
</dbReference>
<dbReference type="GO" id="GO:0016020">
    <property type="term" value="C:membrane"/>
    <property type="evidence" value="ECO:0007669"/>
    <property type="project" value="UniProtKB-SubCell"/>
</dbReference>
<feature type="transmembrane region" description="Helical" evidence="11">
    <location>
        <begin position="403"/>
        <end position="420"/>
    </location>
</feature>
<dbReference type="PANTHER" id="PTHR45828">
    <property type="entry name" value="CYTOCHROME B561/FERRIC REDUCTASE TRANSMEMBRANE"/>
    <property type="match status" value="1"/>
</dbReference>
<dbReference type="CDD" id="cd09628">
    <property type="entry name" value="DOMON_SDR_2_like"/>
    <property type="match status" value="1"/>
</dbReference>
<reference evidence="15" key="1">
    <citation type="submission" date="2025-08" db="UniProtKB">
        <authorList>
            <consortium name="Ensembl"/>
        </authorList>
    </citation>
    <scope>IDENTIFICATION</scope>
</reference>
<reference evidence="15" key="2">
    <citation type="submission" date="2025-09" db="UniProtKB">
        <authorList>
            <consortium name="Ensembl"/>
        </authorList>
    </citation>
    <scope>IDENTIFICATION</scope>
</reference>
<dbReference type="FunCoup" id="A0A3Q3GPR4">
    <property type="interactions" value="43"/>
</dbReference>
<feature type="transmembrane region" description="Helical" evidence="11">
    <location>
        <begin position="329"/>
        <end position="354"/>
    </location>
</feature>
<keyword evidence="4" id="KW-0813">Transport</keyword>
<dbReference type="AlphaFoldDB" id="A0A3Q3GPR4"/>
<keyword evidence="6" id="KW-0249">Electron transport</keyword>
<comment type="similarity">
    <text evidence="3">Belongs to the FRRS1 family.</text>
</comment>
<evidence type="ECO:0000256" key="9">
    <source>
        <dbReference type="ARBA" id="ARBA00023136"/>
    </source>
</evidence>
<feature type="domain" description="DOMON" evidence="13">
    <location>
        <begin position="167"/>
        <end position="283"/>
    </location>
</feature>
<feature type="domain" description="Cytochrome b561" evidence="14">
    <location>
        <begin position="250"/>
        <end position="452"/>
    </location>
</feature>
<evidence type="ECO:0000256" key="11">
    <source>
        <dbReference type="SAM" id="Phobius"/>
    </source>
</evidence>
<evidence type="ECO:0000259" key="14">
    <source>
        <dbReference type="PROSITE" id="PS50939"/>
    </source>
</evidence>
<feature type="transmembrane region" description="Helical" evidence="11">
    <location>
        <begin position="360"/>
        <end position="382"/>
    </location>
</feature>
<evidence type="ECO:0000256" key="2">
    <source>
        <dbReference type="ARBA" id="ARBA00004141"/>
    </source>
</evidence>
<keyword evidence="10" id="KW-0325">Glycoprotein</keyword>
<evidence type="ECO:0000256" key="4">
    <source>
        <dbReference type="ARBA" id="ARBA00022448"/>
    </source>
</evidence>
<dbReference type="InterPro" id="IPR005018">
    <property type="entry name" value="DOMON_domain"/>
</dbReference>
<organism evidence="15 16">
    <name type="scientific">Labrus bergylta</name>
    <name type="common">ballan wrasse</name>
    <dbReference type="NCBI Taxonomy" id="56723"/>
    <lineage>
        <taxon>Eukaryota</taxon>
        <taxon>Metazoa</taxon>
        <taxon>Chordata</taxon>
        <taxon>Craniata</taxon>
        <taxon>Vertebrata</taxon>
        <taxon>Euteleostomi</taxon>
        <taxon>Actinopterygii</taxon>
        <taxon>Neopterygii</taxon>
        <taxon>Teleostei</taxon>
        <taxon>Neoteleostei</taxon>
        <taxon>Acanthomorphata</taxon>
        <taxon>Eupercaria</taxon>
        <taxon>Labriformes</taxon>
        <taxon>Labridae</taxon>
        <taxon>Labrus</taxon>
    </lineage>
</organism>